<dbReference type="InterPro" id="IPR000086">
    <property type="entry name" value="NUDIX_hydrolase_dom"/>
</dbReference>
<dbReference type="EC" id="3.6.1.13" evidence="4"/>
<dbReference type="GO" id="GO:0005829">
    <property type="term" value="C:cytosol"/>
    <property type="evidence" value="ECO:0007669"/>
    <property type="project" value="TreeGrafter"/>
</dbReference>
<accession>A0A7M4DR71</accession>
<gene>
    <name evidence="4" type="primary">nudF_1</name>
    <name evidence="4" type="ORF">HALOF300_04663</name>
</gene>
<organism evidence="4 5">
    <name type="scientific">Occultella aeris</name>
    <dbReference type="NCBI Taxonomy" id="2761496"/>
    <lineage>
        <taxon>Bacteria</taxon>
        <taxon>Bacillati</taxon>
        <taxon>Actinomycetota</taxon>
        <taxon>Actinomycetes</taxon>
        <taxon>Micrococcales</taxon>
        <taxon>Ruaniaceae</taxon>
        <taxon>Occultella</taxon>
    </lineage>
</organism>
<dbReference type="RefSeq" id="WP_156743251.1">
    <property type="nucleotide sequence ID" value="NZ_CACRYJ010000066.1"/>
</dbReference>
<keyword evidence="5" id="KW-1185">Reference proteome</keyword>
<evidence type="ECO:0000313" key="4">
    <source>
        <dbReference type="EMBL" id="VZO39965.1"/>
    </source>
</evidence>
<keyword evidence="1 4" id="KW-0378">Hydrolase</keyword>
<sequence length="224" mass="23999">MPDGGPVPDAVPSVPDTAPIEGPIADERVDLRVTDARTIHAGYVFDIVAETVDLGAAGTVHREFMKHPGAVAVVALDDAERVLLLRQYRHPVRSYLWEVPAGLLDVADEPLVDAAARELAEEADLRAGRWDTLVDYYTSPGGSDEALRIFLARDLGEIPDGDRFTREGEEAGIQLRWVPLADAVAMVMAGDLHNPSAVAGLLALQAARATGLSGLRPADAPWVR</sequence>
<evidence type="ECO:0000256" key="1">
    <source>
        <dbReference type="ARBA" id="ARBA00022801"/>
    </source>
</evidence>
<proteinExistence type="predicted"/>
<dbReference type="Pfam" id="PF00293">
    <property type="entry name" value="NUDIX"/>
    <property type="match status" value="1"/>
</dbReference>
<reference evidence="4 5" key="1">
    <citation type="submission" date="2019-11" db="EMBL/GenBank/DDBJ databases">
        <authorList>
            <person name="Criscuolo A."/>
        </authorList>
    </citation>
    <scope>NUCLEOTIDE SEQUENCE [LARGE SCALE GENOMIC DNA]</scope>
    <source>
        <strain evidence="4">CIP111667</strain>
    </source>
</reference>
<dbReference type="SUPFAM" id="SSF55811">
    <property type="entry name" value="Nudix"/>
    <property type="match status" value="1"/>
</dbReference>
<feature type="domain" description="Nudix hydrolase" evidence="3">
    <location>
        <begin position="65"/>
        <end position="205"/>
    </location>
</feature>
<feature type="region of interest" description="Disordered" evidence="2">
    <location>
        <begin position="1"/>
        <end position="21"/>
    </location>
</feature>
<dbReference type="GO" id="GO:0047631">
    <property type="term" value="F:ADP-ribose diphosphatase activity"/>
    <property type="evidence" value="ECO:0007669"/>
    <property type="project" value="UniProtKB-EC"/>
</dbReference>
<dbReference type="Gene3D" id="3.90.79.10">
    <property type="entry name" value="Nucleoside Triphosphate Pyrophosphohydrolase"/>
    <property type="match status" value="1"/>
</dbReference>
<dbReference type="PROSITE" id="PS51462">
    <property type="entry name" value="NUDIX"/>
    <property type="match status" value="1"/>
</dbReference>
<dbReference type="PANTHER" id="PTHR11839:SF31">
    <property type="entry name" value="ADP-RIBOSE PYROPHOSPHATASE"/>
    <property type="match status" value="1"/>
</dbReference>
<name>A0A7M4DR71_9MICO</name>
<dbReference type="AlphaFoldDB" id="A0A7M4DR71"/>
<comment type="caution">
    <text evidence="4">The sequence shown here is derived from an EMBL/GenBank/DDBJ whole genome shotgun (WGS) entry which is preliminary data.</text>
</comment>
<dbReference type="GO" id="GO:0019693">
    <property type="term" value="P:ribose phosphate metabolic process"/>
    <property type="evidence" value="ECO:0007669"/>
    <property type="project" value="TreeGrafter"/>
</dbReference>
<evidence type="ECO:0000313" key="5">
    <source>
        <dbReference type="Proteomes" id="UP000419743"/>
    </source>
</evidence>
<dbReference type="EMBL" id="CACRYJ010000066">
    <property type="protein sequence ID" value="VZO39965.1"/>
    <property type="molecule type" value="Genomic_DNA"/>
</dbReference>
<dbReference type="GO" id="GO:0006753">
    <property type="term" value="P:nucleoside phosphate metabolic process"/>
    <property type="evidence" value="ECO:0007669"/>
    <property type="project" value="TreeGrafter"/>
</dbReference>
<evidence type="ECO:0000256" key="2">
    <source>
        <dbReference type="SAM" id="MobiDB-lite"/>
    </source>
</evidence>
<dbReference type="Proteomes" id="UP000419743">
    <property type="component" value="Unassembled WGS sequence"/>
</dbReference>
<dbReference type="InterPro" id="IPR015797">
    <property type="entry name" value="NUDIX_hydrolase-like_dom_sf"/>
</dbReference>
<evidence type="ECO:0000259" key="3">
    <source>
        <dbReference type="PROSITE" id="PS51462"/>
    </source>
</evidence>
<dbReference type="PANTHER" id="PTHR11839">
    <property type="entry name" value="UDP/ADP-SUGAR PYROPHOSPHATASE"/>
    <property type="match status" value="1"/>
</dbReference>
<dbReference type="CDD" id="cd24158">
    <property type="entry name" value="NUDIX_ADPRase_Rv1700"/>
    <property type="match status" value="1"/>
</dbReference>
<protein>
    <submittedName>
        <fullName evidence="4">ADP-ribose pyrophosphatase</fullName>
        <ecNumber evidence="4">3.6.1.13</ecNumber>
    </submittedName>
</protein>